<dbReference type="Proteomes" id="UP000245790">
    <property type="component" value="Unassembled WGS sequence"/>
</dbReference>
<dbReference type="InterPro" id="IPR007627">
    <property type="entry name" value="RNA_pol_sigma70_r2"/>
</dbReference>
<protein>
    <submittedName>
        <fullName evidence="8">RNA polymerase sigma-70 factor (ECF subfamily)</fullName>
    </submittedName>
</protein>
<dbReference type="InterPro" id="IPR014284">
    <property type="entry name" value="RNA_pol_sigma-70_dom"/>
</dbReference>
<dbReference type="InterPro" id="IPR036388">
    <property type="entry name" value="WH-like_DNA-bd_sf"/>
</dbReference>
<comment type="caution">
    <text evidence="8">The sequence shown here is derived from an EMBL/GenBank/DDBJ whole genome shotgun (WGS) entry which is preliminary data.</text>
</comment>
<dbReference type="SUPFAM" id="SSF88946">
    <property type="entry name" value="Sigma2 domain of RNA polymerase sigma factors"/>
    <property type="match status" value="1"/>
</dbReference>
<feature type="domain" description="RNA polymerase sigma factor 70 region 4 type 2" evidence="7">
    <location>
        <begin position="120"/>
        <end position="171"/>
    </location>
</feature>
<dbReference type="Pfam" id="PF04542">
    <property type="entry name" value="Sigma70_r2"/>
    <property type="match status" value="1"/>
</dbReference>
<dbReference type="OrthoDB" id="9784272at2"/>
<dbReference type="InterPro" id="IPR039425">
    <property type="entry name" value="RNA_pol_sigma-70-like"/>
</dbReference>
<organism evidence="8 9">
    <name type="scientific">Pleionea mediterranea</name>
    <dbReference type="NCBI Taxonomy" id="523701"/>
    <lineage>
        <taxon>Bacteria</taxon>
        <taxon>Pseudomonadati</taxon>
        <taxon>Pseudomonadota</taxon>
        <taxon>Gammaproteobacteria</taxon>
        <taxon>Oceanospirillales</taxon>
        <taxon>Pleioneaceae</taxon>
        <taxon>Pleionea</taxon>
    </lineage>
</organism>
<sequence length="177" mass="20409">MQQAQQDLLVLEAQSGNEKAFECLIAWYHPQLVKFACSLCGNQALAKDAVQDVWITITRKLRTLDDPRAFKSWLFRAVRWRVTDLAKSKFNQFIELDETDTSTLPMETTAVNETAIEQRQMNKLIHRLPKKERAIVTLYYMADMTVAEIAQVQQIPQGTVKSQLNRARKQLAQLLDQ</sequence>
<evidence type="ECO:0000256" key="1">
    <source>
        <dbReference type="ARBA" id="ARBA00010641"/>
    </source>
</evidence>
<dbReference type="PANTHER" id="PTHR43133:SF8">
    <property type="entry name" value="RNA POLYMERASE SIGMA FACTOR HI_1459-RELATED"/>
    <property type="match status" value="1"/>
</dbReference>
<dbReference type="GO" id="GO:0016987">
    <property type="term" value="F:sigma factor activity"/>
    <property type="evidence" value="ECO:0007669"/>
    <property type="project" value="UniProtKB-KW"/>
</dbReference>
<dbReference type="InterPro" id="IPR013324">
    <property type="entry name" value="RNA_pol_sigma_r3/r4-like"/>
</dbReference>
<dbReference type="EMBL" id="QGGU01000010">
    <property type="protein sequence ID" value="PWK47890.1"/>
    <property type="molecule type" value="Genomic_DNA"/>
</dbReference>
<comment type="similarity">
    <text evidence="1">Belongs to the sigma-70 factor family. ECF subfamily.</text>
</comment>
<evidence type="ECO:0000256" key="4">
    <source>
        <dbReference type="ARBA" id="ARBA00023125"/>
    </source>
</evidence>
<dbReference type="SUPFAM" id="SSF88659">
    <property type="entry name" value="Sigma3 and sigma4 domains of RNA polymerase sigma factors"/>
    <property type="match status" value="1"/>
</dbReference>
<dbReference type="GO" id="GO:0006352">
    <property type="term" value="P:DNA-templated transcription initiation"/>
    <property type="evidence" value="ECO:0007669"/>
    <property type="project" value="InterPro"/>
</dbReference>
<name>A0A316FJE3_9GAMM</name>
<keyword evidence="3" id="KW-0731">Sigma factor</keyword>
<evidence type="ECO:0000259" key="6">
    <source>
        <dbReference type="Pfam" id="PF04542"/>
    </source>
</evidence>
<evidence type="ECO:0000256" key="3">
    <source>
        <dbReference type="ARBA" id="ARBA00023082"/>
    </source>
</evidence>
<dbReference type="Gene3D" id="1.10.1740.10">
    <property type="match status" value="1"/>
</dbReference>
<dbReference type="GO" id="GO:0003677">
    <property type="term" value="F:DNA binding"/>
    <property type="evidence" value="ECO:0007669"/>
    <property type="project" value="UniProtKB-KW"/>
</dbReference>
<dbReference type="AlphaFoldDB" id="A0A316FJE3"/>
<keyword evidence="9" id="KW-1185">Reference proteome</keyword>
<accession>A0A316FJE3</accession>
<evidence type="ECO:0000313" key="9">
    <source>
        <dbReference type="Proteomes" id="UP000245790"/>
    </source>
</evidence>
<evidence type="ECO:0000313" key="8">
    <source>
        <dbReference type="EMBL" id="PWK47890.1"/>
    </source>
</evidence>
<dbReference type="CDD" id="cd06171">
    <property type="entry name" value="Sigma70_r4"/>
    <property type="match status" value="1"/>
</dbReference>
<feature type="domain" description="RNA polymerase sigma-70 region 2" evidence="6">
    <location>
        <begin position="25"/>
        <end position="87"/>
    </location>
</feature>
<keyword evidence="5" id="KW-0804">Transcription</keyword>
<dbReference type="InterPro" id="IPR013249">
    <property type="entry name" value="RNA_pol_sigma70_r4_t2"/>
</dbReference>
<evidence type="ECO:0000259" key="7">
    <source>
        <dbReference type="Pfam" id="PF08281"/>
    </source>
</evidence>
<keyword evidence="2" id="KW-0805">Transcription regulation</keyword>
<dbReference type="Gene3D" id="1.10.10.10">
    <property type="entry name" value="Winged helix-like DNA-binding domain superfamily/Winged helix DNA-binding domain"/>
    <property type="match status" value="1"/>
</dbReference>
<gene>
    <name evidence="8" type="ORF">C8D97_110105</name>
</gene>
<reference evidence="8 9" key="1">
    <citation type="submission" date="2018-05" db="EMBL/GenBank/DDBJ databases">
        <title>Genomic Encyclopedia of Type Strains, Phase IV (KMG-IV): sequencing the most valuable type-strain genomes for metagenomic binning, comparative biology and taxonomic classification.</title>
        <authorList>
            <person name="Goeker M."/>
        </authorList>
    </citation>
    <scope>NUCLEOTIDE SEQUENCE [LARGE SCALE GENOMIC DNA]</scope>
    <source>
        <strain evidence="8 9">DSM 25350</strain>
    </source>
</reference>
<keyword evidence="4" id="KW-0238">DNA-binding</keyword>
<dbReference type="NCBIfam" id="TIGR02937">
    <property type="entry name" value="sigma70-ECF"/>
    <property type="match status" value="1"/>
</dbReference>
<evidence type="ECO:0000256" key="5">
    <source>
        <dbReference type="ARBA" id="ARBA00023163"/>
    </source>
</evidence>
<proteinExistence type="inferred from homology"/>
<dbReference type="InterPro" id="IPR013325">
    <property type="entry name" value="RNA_pol_sigma_r2"/>
</dbReference>
<dbReference type="Pfam" id="PF08281">
    <property type="entry name" value="Sigma70_r4_2"/>
    <property type="match status" value="1"/>
</dbReference>
<dbReference type="PANTHER" id="PTHR43133">
    <property type="entry name" value="RNA POLYMERASE ECF-TYPE SIGMA FACTO"/>
    <property type="match status" value="1"/>
</dbReference>
<dbReference type="RefSeq" id="WP_109764426.1">
    <property type="nucleotide sequence ID" value="NZ_QGGU01000010.1"/>
</dbReference>
<evidence type="ECO:0000256" key="2">
    <source>
        <dbReference type="ARBA" id="ARBA00023015"/>
    </source>
</evidence>